<accession>A0A438HBW6</accession>
<dbReference type="AlphaFoldDB" id="A0A438HBW6"/>
<reference evidence="1 2" key="1">
    <citation type="journal article" date="2018" name="PLoS Genet.">
        <title>Population sequencing reveals clonal diversity and ancestral inbreeding in the grapevine cultivar Chardonnay.</title>
        <authorList>
            <person name="Roach M.J."/>
            <person name="Johnson D.L."/>
            <person name="Bohlmann J."/>
            <person name="van Vuuren H.J."/>
            <person name="Jones S.J."/>
            <person name="Pretorius I.S."/>
            <person name="Schmidt S.A."/>
            <person name="Borneman A.R."/>
        </authorList>
    </citation>
    <scope>NUCLEOTIDE SEQUENCE [LARGE SCALE GENOMIC DNA]</scope>
    <source>
        <strain evidence="2">cv. Chardonnay</strain>
        <tissue evidence="1">Leaf</tissue>
    </source>
</reference>
<sequence>MERMGGDRCWFAVDLKSFKISINFVGEKLHGIILERSRGFSSWIRFGNSSLRCLLEGVAICCREERLGKVGKGIIEGWVLLADKLLSLGIFLPTEDEVGLGIADVIEGKRGEVQAEEEEKNGLSLRLRRQSLVFRFSLVKEMGNASLEFERGSGFFILGGGLFLTESEVVEEAKRVLQRGIQRFKDKTFHLERWGPKNHKVFRKLGDSCKELVAMDDDTTKFEQL</sequence>
<evidence type="ECO:0000313" key="1">
    <source>
        <dbReference type="EMBL" id="RVW81956.1"/>
    </source>
</evidence>
<organism evidence="1 2">
    <name type="scientific">Vitis vinifera</name>
    <name type="common">Grape</name>
    <dbReference type="NCBI Taxonomy" id="29760"/>
    <lineage>
        <taxon>Eukaryota</taxon>
        <taxon>Viridiplantae</taxon>
        <taxon>Streptophyta</taxon>
        <taxon>Embryophyta</taxon>
        <taxon>Tracheophyta</taxon>
        <taxon>Spermatophyta</taxon>
        <taxon>Magnoliopsida</taxon>
        <taxon>eudicotyledons</taxon>
        <taxon>Gunneridae</taxon>
        <taxon>Pentapetalae</taxon>
        <taxon>rosids</taxon>
        <taxon>Vitales</taxon>
        <taxon>Vitaceae</taxon>
        <taxon>Viteae</taxon>
        <taxon>Vitis</taxon>
    </lineage>
</organism>
<comment type="caution">
    <text evidence="1">The sequence shown here is derived from an EMBL/GenBank/DDBJ whole genome shotgun (WGS) entry which is preliminary data.</text>
</comment>
<dbReference type="EMBL" id="QGNW01000246">
    <property type="protein sequence ID" value="RVW81956.1"/>
    <property type="molecule type" value="Genomic_DNA"/>
</dbReference>
<gene>
    <name evidence="1" type="ORF">CK203_033258</name>
</gene>
<evidence type="ECO:0008006" key="3">
    <source>
        <dbReference type="Google" id="ProtNLM"/>
    </source>
</evidence>
<protein>
    <recommendedName>
        <fullName evidence="3">DUF4283 domain-containing protein</fullName>
    </recommendedName>
</protein>
<name>A0A438HBW6_VITVI</name>
<dbReference type="Proteomes" id="UP000288805">
    <property type="component" value="Unassembled WGS sequence"/>
</dbReference>
<evidence type="ECO:0000313" key="2">
    <source>
        <dbReference type="Proteomes" id="UP000288805"/>
    </source>
</evidence>
<proteinExistence type="predicted"/>